<dbReference type="InterPro" id="IPR040786">
    <property type="entry name" value="RXLR_WY"/>
</dbReference>
<protein>
    <submittedName>
        <fullName evidence="9">Avirulence (Avh) protein</fullName>
    </submittedName>
</protein>
<proteinExistence type="inferred from homology"/>
<evidence type="ECO:0000256" key="6">
    <source>
        <dbReference type="ARBA" id="ARBA00023026"/>
    </source>
</evidence>
<sequence length="192" mass="22195">DNEDRVLQTGLAKIAELALKISPKYQEWAQSIWLRGRTNPKVVFQALNLSGTLLKLDDNPRVLQWVKYVKAYNSPGKKKGIKFSDNDIYQLLSKNTDNSELVVLFYSLKNNESFKSLSESMAKVVFDDWLRKEVRPENVMAQLKLTGNHASDISDHTLRTKIHEDYVFAFLKDFELRAYRAHLDKLLGGKKY</sequence>
<dbReference type="GO" id="GO:0005576">
    <property type="term" value="C:extracellular region"/>
    <property type="evidence" value="ECO:0007669"/>
    <property type="project" value="UniProtKB-SubCell"/>
</dbReference>
<dbReference type="Pfam" id="PF22748">
    <property type="entry name" value="PexRD54_WY"/>
    <property type="match status" value="1"/>
</dbReference>
<keyword evidence="10" id="KW-1185">Reference proteome</keyword>
<evidence type="ECO:0000256" key="5">
    <source>
        <dbReference type="ARBA" id="ARBA00022729"/>
    </source>
</evidence>
<dbReference type="InterPro" id="IPR054463">
    <property type="entry name" value="PexRD54_WY"/>
</dbReference>
<evidence type="ECO:0000256" key="4">
    <source>
        <dbReference type="ARBA" id="ARBA00022525"/>
    </source>
</evidence>
<name>A0A225UFG3_9STRA</name>
<gene>
    <name evidence="9" type="ORF">PHMEG_00039652</name>
</gene>
<keyword evidence="4" id="KW-0964">Secreted</keyword>
<feature type="non-terminal residue" evidence="9">
    <location>
        <position position="1"/>
    </location>
</feature>
<evidence type="ECO:0000313" key="9">
    <source>
        <dbReference type="EMBL" id="OWY91671.1"/>
    </source>
</evidence>
<evidence type="ECO:0000259" key="8">
    <source>
        <dbReference type="Pfam" id="PF22748"/>
    </source>
</evidence>
<reference evidence="10" key="1">
    <citation type="submission" date="2017-03" db="EMBL/GenBank/DDBJ databases">
        <title>Phytopthora megakarya and P. palmivora, two closely related causual agents of cacao black pod achieved similar genome size and gene model numbers by different mechanisms.</title>
        <authorList>
            <person name="Ali S."/>
            <person name="Shao J."/>
            <person name="Larry D.J."/>
            <person name="Kronmiller B."/>
            <person name="Shen D."/>
            <person name="Strem M.D."/>
            <person name="Melnick R.L."/>
            <person name="Guiltinan M.J."/>
            <person name="Tyler B.M."/>
            <person name="Meinhardt L.W."/>
            <person name="Bailey B.A."/>
        </authorList>
    </citation>
    <scope>NUCLEOTIDE SEQUENCE [LARGE SCALE GENOMIC DNA]</scope>
    <source>
        <strain evidence="10">zdho120</strain>
    </source>
</reference>
<evidence type="ECO:0000259" key="7">
    <source>
        <dbReference type="Pfam" id="PF18634"/>
    </source>
</evidence>
<evidence type="ECO:0000256" key="3">
    <source>
        <dbReference type="ARBA" id="ARBA00010400"/>
    </source>
</evidence>
<comment type="caution">
    <text evidence="9">The sequence shown here is derived from an EMBL/GenBank/DDBJ whole genome shotgun (WGS) entry which is preliminary data.</text>
</comment>
<evidence type="ECO:0000256" key="2">
    <source>
        <dbReference type="ARBA" id="ARBA00004613"/>
    </source>
</evidence>
<dbReference type="AlphaFoldDB" id="A0A225UFG3"/>
<dbReference type="EMBL" id="NBNE01019715">
    <property type="protein sequence ID" value="OWY91671.1"/>
    <property type="molecule type" value="Genomic_DNA"/>
</dbReference>
<dbReference type="Pfam" id="PF18634">
    <property type="entry name" value="RXLR_WY"/>
    <property type="match status" value="1"/>
</dbReference>
<evidence type="ECO:0000313" key="10">
    <source>
        <dbReference type="Proteomes" id="UP000198211"/>
    </source>
</evidence>
<comment type="subcellular location">
    <subcellularLocation>
        <location evidence="1">Host cell</location>
    </subcellularLocation>
    <subcellularLocation>
        <location evidence="2">Secreted</location>
    </subcellularLocation>
</comment>
<keyword evidence="5" id="KW-0732">Signal</keyword>
<keyword evidence="6" id="KW-0843">Virulence</keyword>
<dbReference type="GO" id="GO:0043657">
    <property type="term" value="C:host cell"/>
    <property type="evidence" value="ECO:0007669"/>
    <property type="project" value="UniProtKB-SubCell"/>
</dbReference>
<evidence type="ECO:0000256" key="1">
    <source>
        <dbReference type="ARBA" id="ARBA00004340"/>
    </source>
</evidence>
<feature type="domain" description="RXLR phytopathogen effector protein WY-domain" evidence="7">
    <location>
        <begin position="77"/>
        <end position="123"/>
    </location>
</feature>
<dbReference type="OrthoDB" id="107680at2759"/>
<dbReference type="Proteomes" id="UP000198211">
    <property type="component" value="Unassembled WGS sequence"/>
</dbReference>
<comment type="similarity">
    <text evidence="3">Belongs to the RxLR effector family.</text>
</comment>
<feature type="domain" description="RxLR effector PexRD54 WY" evidence="8">
    <location>
        <begin position="32"/>
        <end position="69"/>
    </location>
</feature>
<organism evidence="9 10">
    <name type="scientific">Phytophthora megakarya</name>
    <dbReference type="NCBI Taxonomy" id="4795"/>
    <lineage>
        <taxon>Eukaryota</taxon>
        <taxon>Sar</taxon>
        <taxon>Stramenopiles</taxon>
        <taxon>Oomycota</taxon>
        <taxon>Peronosporomycetes</taxon>
        <taxon>Peronosporales</taxon>
        <taxon>Peronosporaceae</taxon>
        <taxon>Phytophthora</taxon>
    </lineage>
</organism>
<accession>A0A225UFG3</accession>